<dbReference type="RefSeq" id="WP_026636191.1">
    <property type="nucleotide sequence ID" value="NZ_FONH01000003.1"/>
</dbReference>
<dbReference type="InterPro" id="IPR004360">
    <property type="entry name" value="Glyas_Fos-R_dOase_dom"/>
</dbReference>
<accession>A0A1I2CB94</accession>
<dbReference type="PANTHER" id="PTHR34109:SF1">
    <property type="entry name" value="VOC DOMAIN-CONTAINING PROTEIN"/>
    <property type="match status" value="1"/>
</dbReference>
<evidence type="ECO:0000259" key="1">
    <source>
        <dbReference type="PROSITE" id="PS51819"/>
    </source>
</evidence>
<dbReference type="EMBL" id="FONH01000003">
    <property type="protein sequence ID" value="SFE65534.1"/>
    <property type="molecule type" value="Genomic_DNA"/>
</dbReference>
<sequence length="155" mass="17072">MDASSLPQIHELYPYLRVHDARAALAFYQRVFGASVRLRLDEAGTGRIGHAELVFGEHMVLMLSDEYPEYGIVGPKSVGGTSITLHLHVDDADRLIARAVEAGAELVRPPADAFYGERGGTVRDPFGHEWLIGHSIEEVSPEEMQRRYDALMAGG</sequence>
<keyword evidence="3" id="KW-1185">Reference proteome</keyword>
<organism evidence="2 3">
    <name type="scientific">Dyella marensis</name>
    <dbReference type="NCBI Taxonomy" id="500610"/>
    <lineage>
        <taxon>Bacteria</taxon>
        <taxon>Pseudomonadati</taxon>
        <taxon>Pseudomonadota</taxon>
        <taxon>Gammaproteobacteria</taxon>
        <taxon>Lysobacterales</taxon>
        <taxon>Rhodanobacteraceae</taxon>
        <taxon>Dyella</taxon>
    </lineage>
</organism>
<dbReference type="SUPFAM" id="SSF54593">
    <property type="entry name" value="Glyoxalase/Bleomycin resistance protein/Dihydroxybiphenyl dioxygenase"/>
    <property type="match status" value="1"/>
</dbReference>
<reference evidence="3" key="1">
    <citation type="submission" date="2016-10" db="EMBL/GenBank/DDBJ databases">
        <authorList>
            <person name="Varghese N."/>
            <person name="Submissions S."/>
        </authorList>
    </citation>
    <scope>NUCLEOTIDE SEQUENCE [LARGE SCALE GENOMIC DNA]</scope>
    <source>
        <strain evidence="3">UNC178MFTsu3.1</strain>
    </source>
</reference>
<proteinExistence type="predicted"/>
<gene>
    <name evidence="2" type="ORF">SAMN02799615_01439</name>
</gene>
<dbReference type="Pfam" id="PF00903">
    <property type="entry name" value="Glyoxalase"/>
    <property type="match status" value="1"/>
</dbReference>
<dbReference type="PANTHER" id="PTHR34109">
    <property type="entry name" value="BNAUNNG04460D PROTEIN-RELATED"/>
    <property type="match status" value="1"/>
</dbReference>
<dbReference type="CDD" id="cd07246">
    <property type="entry name" value="VOC_like"/>
    <property type="match status" value="1"/>
</dbReference>
<protein>
    <submittedName>
        <fullName evidence="2">Uncharacterized conserved protein PhnB, glyoxalase superfamily</fullName>
    </submittedName>
</protein>
<dbReference type="PROSITE" id="PS51819">
    <property type="entry name" value="VOC"/>
    <property type="match status" value="1"/>
</dbReference>
<dbReference type="InterPro" id="IPR037523">
    <property type="entry name" value="VOC_core"/>
</dbReference>
<dbReference type="STRING" id="500610.SAMN02799615_01439"/>
<dbReference type="InterPro" id="IPR029068">
    <property type="entry name" value="Glyas_Bleomycin-R_OHBP_Dase"/>
</dbReference>
<name>A0A1I2CB94_9GAMM</name>
<dbReference type="Proteomes" id="UP000199477">
    <property type="component" value="Unassembled WGS sequence"/>
</dbReference>
<dbReference type="AlphaFoldDB" id="A0A1I2CB94"/>
<evidence type="ECO:0000313" key="2">
    <source>
        <dbReference type="EMBL" id="SFE65534.1"/>
    </source>
</evidence>
<dbReference type="Gene3D" id="3.30.720.110">
    <property type="match status" value="1"/>
</dbReference>
<feature type="domain" description="VOC" evidence="1">
    <location>
        <begin position="8"/>
        <end position="135"/>
    </location>
</feature>
<evidence type="ECO:0000313" key="3">
    <source>
        <dbReference type="Proteomes" id="UP000199477"/>
    </source>
</evidence>
<dbReference type="Gene3D" id="3.30.720.120">
    <property type="match status" value="1"/>
</dbReference>